<reference evidence="13" key="1">
    <citation type="submission" date="2020-04" db="EMBL/GenBank/DDBJ databases">
        <authorList>
            <person name="Zhang T."/>
        </authorList>
    </citation>
    <scope>NUCLEOTIDE SEQUENCE</scope>
    <source>
        <strain evidence="13">HKST-UBA02</strain>
    </source>
</reference>
<evidence type="ECO:0000256" key="5">
    <source>
        <dbReference type="ARBA" id="ARBA00022989"/>
    </source>
</evidence>
<feature type="transmembrane region" description="Helical" evidence="12">
    <location>
        <begin position="269"/>
        <end position="289"/>
    </location>
</feature>
<evidence type="ECO:0000256" key="9">
    <source>
        <dbReference type="ARBA" id="ARBA00023136"/>
    </source>
</evidence>
<dbReference type="GO" id="GO:0016020">
    <property type="term" value="C:membrane"/>
    <property type="evidence" value="ECO:0007669"/>
    <property type="project" value="UniProtKB-SubCell"/>
</dbReference>
<name>A0A956NAE6_UNCEI</name>
<dbReference type="EMBL" id="JAGQHS010000008">
    <property type="protein sequence ID" value="MCA9754711.1"/>
    <property type="molecule type" value="Genomic_DNA"/>
</dbReference>
<comment type="pathway">
    <text evidence="11">Porphyrin-containing compound metabolism.</text>
</comment>
<feature type="transmembrane region" description="Helical" evidence="12">
    <location>
        <begin position="186"/>
        <end position="204"/>
    </location>
</feature>
<keyword evidence="5 12" id="KW-1133">Transmembrane helix</keyword>
<dbReference type="GO" id="GO:0016491">
    <property type="term" value="F:oxidoreductase activity"/>
    <property type="evidence" value="ECO:0007669"/>
    <property type="project" value="UniProtKB-KW"/>
</dbReference>
<feature type="transmembrane region" description="Helical" evidence="12">
    <location>
        <begin position="244"/>
        <end position="262"/>
    </location>
</feature>
<feature type="transmembrane region" description="Helical" evidence="12">
    <location>
        <begin position="413"/>
        <end position="437"/>
    </location>
</feature>
<accession>A0A956NAE6</accession>
<keyword evidence="9 12" id="KW-0472">Membrane</keyword>
<reference evidence="13" key="2">
    <citation type="journal article" date="2021" name="Microbiome">
        <title>Successional dynamics and alternative stable states in a saline activated sludge microbial community over 9 years.</title>
        <authorList>
            <person name="Wang Y."/>
            <person name="Ye J."/>
            <person name="Ju F."/>
            <person name="Liu L."/>
            <person name="Boyd J.A."/>
            <person name="Deng Y."/>
            <person name="Parks D.H."/>
            <person name="Jiang X."/>
            <person name="Yin X."/>
            <person name="Woodcroft B.J."/>
            <person name="Tyson G.W."/>
            <person name="Hugenholtz P."/>
            <person name="Polz M.F."/>
            <person name="Zhang T."/>
        </authorList>
    </citation>
    <scope>NUCLEOTIDE SEQUENCE</scope>
    <source>
        <strain evidence="13">HKST-UBA02</strain>
    </source>
</reference>
<keyword evidence="6" id="KW-0560">Oxidoreductase</keyword>
<feature type="transmembrane region" description="Helical" evidence="12">
    <location>
        <begin position="54"/>
        <end position="72"/>
    </location>
</feature>
<feature type="transmembrane region" description="Helical" evidence="12">
    <location>
        <begin position="112"/>
        <end position="130"/>
    </location>
</feature>
<dbReference type="InterPro" id="IPR050450">
    <property type="entry name" value="COX15/CtaA_HemeA_synthase"/>
</dbReference>
<dbReference type="InterPro" id="IPR003780">
    <property type="entry name" value="COX15/CtaA_fam"/>
</dbReference>
<dbReference type="PANTHER" id="PTHR35457:SF1">
    <property type="entry name" value="HEME A SYNTHASE"/>
    <property type="match status" value="1"/>
</dbReference>
<keyword evidence="7" id="KW-0408">Iron</keyword>
<feature type="transmembrane region" description="Helical" evidence="12">
    <location>
        <begin position="78"/>
        <end position="100"/>
    </location>
</feature>
<keyword evidence="10" id="KW-1015">Disulfide bond</keyword>
<evidence type="ECO:0000256" key="8">
    <source>
        <dbReference type="ARBA" id="ARBA00023133"/>
    </source>
</evidence>
<keyword evidence="2" id="KW-1003">Cell membrane</keyword>
<feature type="transmembrane region" description="Helical" evidence="12">
    <location>
        <begin position="309"/>
        <end position="332"/>
    </location>
</feature>
<feature type="transmembrane region" description="Helical" evidence="12">
    <location>
        <begin position="379"/>
        <end position="401"/>
    </location>
</feature>
<protein>
    <submittedName>
        <fullName evidence="13">COX15/CtaA family protein</fullName>
    </submittedName>
</protein>
<evidence type="ECO:0000313" key="13">
    <source>
        <dbReference type="EMBL" id="MCA9754711.1"/>
    </source>
</evidence>
<evidence type="ECO:0000256" key="3">
    <source>
        <dbReference type="ARBA" id="ARBA00022692"/>
    </source>
</evidence>
<sequence length="480" mass="50462">MSRTAPNRPGDVRPTSAVLAADLDPAGARALAESGLLRVAAATGTREARRHPSYLLAFGFGTSVVMWGIGFACRLPPVWVPSAVLLFLLLGCQLVGGFLASRSTGVGIRAGVGVGVMSAFINLLVLGSLLGDQSALVPAASLWVPGSLVAGALLGGIGGVLGRPRRFGTAAPDVPVLHPPLWTGKFARVAALATLLLLVVGGMVTSKQAGLAVVDWPNSFGYNMFLFPLSKMTGGVYFEHSHRLFGALVGLTTLVLAIHLQFADSRRWVRWLAIVALVMVIGQGILGGLRVTGYFTTSTDPNMTAPSLLLALVHGVFGQVFFATLVALAAVTSPSWQILPDAELRADAGRDHIWTAWAVGLVVPQLVVGALYRHFQGGLAIHLSLAVFVAIAVFVAGIRGFGLHPESPLYTKLGKLLVTLISLQILLGFGALTVVTLSRNAPEPPIYDVIVATAHQATGATVLAVSTLMFVWSRRLFRRA</sequence>
<dbReference type="GO" id="GO:0006784">
    <property type="term" value="P:heme A biosynthetic process"/>
    <property type="evidence" value="ECO:0007669"/>
    <property type="project" value="InterPro"/>
</dbReference>
<keyword evidence="3 12" id="KW-0812">Transmembrane</keyword>
<evidence type="ECO:0000256" key="1">
    <source>
        <dbReference type="ARBA" id="ARBA00004141"/>
    </source>
</evidence>
<proteinExistence type="predicted"/>
<evidence type="ECO:0000256" key="6">
    <source>
        <dbReference type="ARBA" id="ARBA00023002"/>
    </source>
</evidence>
<feature type="transmembrane region" description="Helical" evidence="12">
    <location>
        <begin position="449"/>
        <end position="472"/>
    </location>
</feature>
<feature type="transmembrane region" description="Helical" evidence="12">
    <location>
        <begin position="353"/>
        <end position="373"/>
    </location>
</feature>
<dbReference type="GO" id="GO:0046872">
    <property type="term" value="F:metal ion binding"/>
    <property type="evidence" value="ECO:0007669"/>
    <property type="project" value="UniProtKB-KW"/>
</dbReference>
<evidence type="ECO:0000256" key="10">
    <source>
        <dbReference type="ARBA" id="ARBA00023157"/>
    </source>
</evidence>
<evidence type="ECO:0000256" key="7">
    <source>
        <dbReference type="ARBA" id="ARBA00023004"/>
    </source>
</evidence>
<comment type="caution">
    <text evidence="13">The sequence shown here is derived from an EMBL/GenBank/DDBJ whole genome shotgun (WGS) entry which is preliminary data.</text>
</comment>
<organism evidence="13 14">
    <name type="scientific">Eiseniibacteriota bacterium</name>
    <dbReference type="NCBI Taxonomy" id="2212470"/>
    <lineage>
        <taxon>Bacteria</taxon>
        <taxon>Candidatus Eiseniibacteriota</taxon>
    </lineage>
</organism>
<feature type="transmembrane region" description="Helical" evidence="12">
    <location>
        <begin position="142"/>
        <end position="161"/>
    </location>
</feature>
<evidence type="ECO:0000313" key="14">
    <source>
        <dbReference type="Proteomes" id="UP000739538"/>
    </source>
</evidence>
<comment type="subcellular location">
    <subcellularLocation>
        <location evidence="1">Membrane</location>
        <topology evidence="1">Multi-pass membrane protein</topology>
    </subcellularLocation>
</comment>
<keyword evidence="8" id="KW-0350">Heme biosynthesis</keyword>
<dbReference type="PANTHER" id="PTHR35457">
    <property type="entry name" value="HEME A SYNTHASE"/>
    <property type="match status" value="1"/>
</dbReference>
<dbReference type="Pfam" id="PF02628">
    <property type="entry name" value="COX15-CtaA"/>
    <property type="match status" value="1"/>
</dbReference>
<evidence type="ECO:0000256" key="12">
    <source>
        <dbReference type="SAM" id="Phobius"/>
    </source>
</evidence>
<dbReference type="AlphaFoldDB" id="A0A956NAE6"/>
<gene>
    <name evidence="13" type="ORF">KDA27_02835</name>
</gene>
<evidence type="ECO:0000256" key="2">
    <source>
        <dbReference type="ARBA" id="ARBA00022475"/>
    </source>
</evidence>
<evidence type="ECO:0000256" key="11">
    <source>
        <dbReference type="ARBA" id="ARBA00023444"/>
    </source>
</evidence>
<keyword evidence="4" id="KW-0479">Metal-binding</keyword>
<dbReference type="Proteomes" id="UP000739538">
    <property type="component" value="Unassembled WGS sequence"/>
</dbReference>
<evidence type="ECO:0000256" key="4">
    <source>
        <dbReference type="ARBA" id="ARBA00022723"/>
    </source>
</evidence>